<protein>
    <submittedName>
        <fullName evidence="2">Ulp1 protease family, C-terminal catalytic domain containing protein</fullName>
    </submittedName>
</protein>
<evidence type="ECO:0000313" key="3">
    <source>
        <dbReference type="Proteomes" id="UP000011115"/>
    </source>
</evidence>
<dbReference type="EnsemblPlants" id="PGSC0003DMT400087869">
    <property type="protein sequence ID" value="PGSC0003DMT400087869"/>
    <property type="gene ID" value="PGSC0003DMG400037440"/>
</dbReference>
<dbReference type="Gramene" id="PGSC0003DMT400087869">
    <property type="protein sequence ID" value="PGSC0003DMT400087869"/>
    <property type="gene ID" value="PGSC0003DMG400037440"/>
</dbReference>
<sequence>MYHLFGMPYSLNVWTYECASSLNPEFAVKVASGIPRICNWRVVAVKPKFGRFMSSIFSENACSNIVPTPNEVEALDLLDIQDAHTSGPSTTTVDAKKVQTKDNSGFENFSTSPPGHLFRRSLRVYGTSSPSPPKRRKKIDTSKTAVSEPKSSEQLRPQINQSFSMPDEAPTPVANDDASGQMPQHFFEGTMNEDASDKVQHNTNQSVPDPVTFDALVIYVSCCEITNRAPYFLIDEYIQWVTRGLLKSHANKKPSDDKYRARSSSLGFEMMDYVIAFPINKNWFYAMSQPKNCWTDQRTNWPYLDAYKDKQTGALLEPHHPFNVEYAQGIMQQECDSLDCGLNVATFAEFMSDQLVIPPDSDAYLSSYLRNRYTSLLWRYGSDKAKGGYISEIDDPPKPKGQLTKPTEEDFVNIV</sequence>
<dbReference type="InParanoid" id="M1DEQ7"/>
<dbReference type="PaxDb" id="4113-PGSC0003DMT400087869"/>
<name>M1DEQ7_SOLTU</name>
<feature type="region of interest" description="Disordered" evidence="1">
    <location>
        <begin position="389"/>
        <end position="409"/>
    </location>
</feature>
<dbReference type="OMA" id="TYECASS"/>
<keyword evidence="3" id="KW-1185">Reference proteome</keyword>
<dbReference type="AlphaFoldDB" id="M1DEQ7"/>
<organism evidence="2 3">
    <name type="scientific">Solanum tuberosum</name>
    <name type="common">Potato</name>
    <dbReference type="NCBI Taxonomy" id="4113"/>
    <lineage>
        <taxon>Eukaryota</taxon>
        <taxon>Viridiplantae</taxon>
        <taxon>Streptophyta</taxon>
        <taxon>Embryophyta</taxon>
        <taxon>Tracheophyta</taxon>
        <taxon>Spermatophyta</taxon>
        <taxon>Magnoliopsida</taxon>
        <taxon>eudicotyledons</taxon>
        <taxon>Gunneridae</taxon>
        <taxon>Pentapetalae</taxon>
        <taxon>asterids</taxon>
        <taxon>lamiids</taxon>
        <taxon>Solanales</taxon>
        <taxon>Solanaceae</taxon>
        <taxon>Solanoideae</taxon>
        <taxon>Solaneae</taxon>
        <taxon>Solanum</taxon>
    </lineage>
</organism>
<dbReference type="HOGENOM" id="CLU_630748_0_0_1"/>
<feature type="compositionally biased region" description="Polar residues" evidence="1">
    <location>
        <begin position="152"/>
        <end position="164"/>
    </location>
</feature>
<dbReference type="PANTHER" id="PTHR48302">
    <property type="entry name" value="ULP1 PROTEASE FAMILY, C-TERMINAL CATALYTIC DOMAIN CONTAINING PROTEIN"/>
    <property type="match status" value="1"/>
</dbReference>
<evidence type="ECO:0000313" key="2">
    <source>
        <dbReference type="EnsemblPlants" id="PGSC0003DMT400087869"/>
    </source>
</evidence>
<feature type="compositionally biased region" description="Polar residues" evidence="1">
    <location>
        <begin position="101"/>
        <end position="113"/>
    </location>
</feature>
<feature type="compositionally biased region" description="Polar residues" evidence="1">
    <location>
        <begin position="83"/>
        <end position="93"/>
    </location>
</feature>
<evidence type="ECO:0000256" key="1">
    <source>
        <dbReference type="SAM" id="MobiDB-lite"/>
    </source>
</evidence>
<reference evidence="3" key="1">
    <citation type="journal article" date="2011" name="Nature">
        <title>Genome sequence and analysis of the tuber crop potato.</title>
        <authorList>
            <consortium name="The Potato Genome Sequencing Consortium"/>
        </authorList>
    </citation>
    <scope>NUCLEOTIDE SEQUENCE [LARGE SCALE GENOMIC DNA]</scope>
    <source>
        <strain evidence="3">cv. DM1-3 516 R44</strain>
    </source>
</reference>
<reference evidence="2" key="2">
    <citation type="submission" date="2015-06" db="UniProtKB">
        <authorList>
            <consortium name="EnsemblPlants"/>
        </authorList>
    </citation>
    <scope>IDENTIFICATION</scope>
    <source>
        <strain evidence="2">DM1-3 516 R44</strain>
    </source>
</reference>
<accession>M1DEQ7</accession>
<feature type="region of interest" description="Disordered" evidence="1">
    <location>
        <begin position="83"/>
        <end position="185"/>
    </location>
</feature>
<dbReference type="Proteomes" id="UP000011115">
    <property type="component" value="Unassembled WGS sequence"/>
</dbReference>
<dbReference type="PANTHER" id="PTHR48302:SF2">
    <property type="entry name" value="DUF1985 DOMAIN-CONTAINING PROTEIN"/>
    <property type="match status" value="1"/>
</dbReference>
<proteinExistence type="predicted"/>